<proteinExistence type="predicted"/>
<dbReference type="RefSeq" id="WP_034023994.1">
    <property type="nucleotide sequence ID" value="NZ_JAOCDG010000003.1"/>
</dbReference>
<dbReference type="AlphaFoldDB" id="A0ABD4XW81"/>
<dbReference type="EMBL" id="JAOCDG010000003">
    <property type="protein sequence ID" value="MDH0687067.1"/>
    <property type="molecule type" value="Genomic_DNA"/>
</dbReference>
<evidence type="ECO:0000313" key="1">
    <source>
        <dbReference type="EMBL" id="MDH0687067.1"/>
    </source>
</evidence>
<protein>
    <submittedName>
        <fullName evidence="1">Uncharacterized protein</fullName>
    </submittedName>
</protein>
<evidence type="ECO:0000313" key="2">
    <source>
        <dbReference type="Proteomes" id="UP001161139"/>
    </source>
</evidence>
<gene>
    <name evidence="1" type="ORF">N5D09_03065</name>
</gene>
<comment type="caution">
    <text evidence="1">The sequence shown here is derived from an EMBL/GenBank/DDBJ whole genome shotgun (WGS) entry which is preliminary data.</text>
</comment>
<name>A0ABD4XW81_STUST</name>
<accession>A0ABD4XW81</accession>
<sequence>MKPDEIDELFDRFARDASKAAFAKGLEAGRQQGFFEGHAVGQYTGFVGAVNMLKPALSDGLRHGSPECGRAMQGLRNMIPDYVTDDELADAFEQELAKQ</sequence>
<dbReference type="Proteomes" id="UP001161139">
    <property type="component" value="Unassembled WGS sequence"/>
</dbReference>
<reference evidence="1" key="1">
    <citation type="submission" date="2022-09" db="EMBL/GenBank/DDBJ databases">
        <title>Intensive care unit water sources are persistently colonized with multi-drug resistant bacteria and are the site of extensive horizontal gene transfer of antibiotic resistance genes.</title>
        <authorList>
            <person name="Diorio-Toth L."/>
        </authorList>
    </citation>
    <scope>NUCLEOTIDE SEQUENCE</scope>
    <source>
        <strain evidence="1">GD03864</strain>
    </source>
</reference>
<organism evidence="1 2">
    <name type="scientific">Stutzerimonas stutzeri</name>
    <name type="common">Pseudomonas stutzeri</name>
    <dbReference type="NCBI Taxonomy" id="316"/>
    <lineage>
        <taxon>Bacteria</taxon>
        <taxon>Pseudomonadati</taxon>
        <taxon>Pseudomonadota</taxon>
        <taxon>Gammaproteobacteria</taxon>
        <taxon>Pseudomonadales</taxon>
        <taxon>Pseudomonadaceae</taxon>
        <taxon>Stutzerimonas</taxon>
    </lineage>
</organism>